<proteinExistence type="predicted"/>
<dbReference type="Gene3D" id="3.30.2090.10">
    <property type="entry name" value="Multidrug efflux transporter AcrB TolC docking domain, DN and DC subdomains"/>
    <property type="match status" value="2"/>
</dbReference>
<reference evidence="9" key="1">
    <citation type="journal article" date="2019" name="Int. J. Syst. Evol. Microbiol.">
        <title>The Global Catalogue of Microorganisms (GCM) 10K type strain sequencing project: providing services to taxonomists for standard genome sequencing and annotation.</title>
        <authorList>
            <consortium name="The Broad Institute Genomics Platform"/>
            <consortium name="The Broad Institute Genome Sequencing Center for Infectious Disease"/>
            <person name="Wu L."/>
            <person name="Ma J."/>
        </authorList>
    </citation>
    <scope>NUCLEOTIDE SEQUENCE [LARGE SCALE GENOMIC DNA]</scope>
    <source>
        <strain evidence="9">NBRC 111980</strain>
    </source>
</reference>
<dbReference type="InterPro" id="IPR001036">
    <property type="entry name" value="Acrflvin-R"/>
</dbReference>
<evidence type="ECO:0000256" key="5">
    <source>
        <dbReference type="ARBA" id="ARBA00022989"/>
    </source>
</evidence>
<evidence type="ECO:0000256" key="1">
    <source>
        <dbReference type="ARBA" id="ARBA00022448"/>
    </source>
</evidence>
<feature type="transmembrane region" description="Helical" evidence="7">
    <location>
        <begin position="970"/>
        <end position="989"/>
    </location>
</feature>
<dbReference type="Gene3D" id="3.30.70.1430">
    <property type="entry name" value="Multidrug efflux transporter AcrB pore domain"/>
    <property type="match status" value="2"/>
</dbReference>
<evidence type="ECO:0000256" key="3">
    <source>
        <dbReference type="ARBA" id="ARBA00022519"/>
    </source>
</evidence>
<feature type="transmembrane region" description="Helical" evidence="7">
    <location>
        <begin position="359"/>
        <end position="380"/>
    </location>
</feature>
<dbReference type="SUPFAM" id="SSF82714">
    <property type="entry name" value="Multidrug efflux transporter AcrB TolC docking domain, DN and DC subdomains"/>
    <property type="match status" value="2"/>
</dbReference>
<dbReference type="EMBL" id="BSOB01000004">
    <property type="protein sequence ID" value="GLQ91429.1"/>
    <property type="molecule type" value="Genomic_DNA"/>
</dbReference>
<dbReference type="PANTHER" id="PTHR32063">
    <property type="match status" value="1"/>
</dbReference>
<dbReference type="Gene3D" id="3.30.70.1440">
    <property type="entry name" value="Multidrug efflux transporter AcrB pore domain"/>
    <property type="match status" value="1"/>
</dbReference>
<keyword evidence="5 7" id="KW-1133">Transmembrane helix</keyword>
<keyword evidence="4 7" id="KW-0812">Transmembrane</keyword>
<feature type="transmembrane region" description="Helical" evidence="7">
    <location>
        <begin position="12"/>
        <end position="32"/>
    </location>
</feature>
<evidence type="ECO:0000313" key="8">
    <source>
        <dbReference type="EMBL" id="GLQ91429.1"/>
    </source>
</evidence>
<feature type="transmembrane region" description="Helical" evidence="7">
    <location>
        <begin position="335"/>
        <end position="352"/>
    </location>
</feature>
<evidence type="ECO:0000256" key="6">
    <source>
        <dbReference type="ARBA" id="ARBA00023136"/>
    </source>
</evidence>
<gene>
    <name evidence="8" type="primary">acrA_2</name>
    <name evidence="8" type="ORF">GCM10007901_03790</name>
</gene>
<feature type="transmembrane region" description="Helical" evidence="7">
    <location>
        <begin position="386"/>
        <end position="410"/>
    </location>
</feature>
<evidence type="ECO:0000313" key="9">
    <source>
        <dbReference type="Proteomes" id="UP001156670"/>
    </source>
</evidence>
<dbReference type="SUPFAM" id="SSF82693">
    <property type="entry name" value="Multidrug efflux transporter AcrB pore domain, PN1, PN2, PC1 and PC2 subdomains"/>
    <property type="match status" value="3"/>
</dbReference>
<dbReference type="PANTHER" id="PTHR32063:SF34">
    <property type="entry name" value="MULTIDRUG RESISTANCE PROTEIN MDTC"/>
    <property type="match status" value="1"/>
</dbReference>
<feature type="transmembrane region" description="Helical" evidence="7">
    <location>
        <begin position="1001"/>
        <end position="1028"/>
    </location>
</feature>
<feature type="transmembrane region" description="Helical" evidence="7">
    <location>
        <begin position="462"/>
        <end position="485"/>
    </location>
</feature>
<organism evidence="8 9">
    <name type="scientific">Dyella acidisoli</name>
    <dbReference type="NCBI Taxonomy" id="1867834"/>
    <lineage>
        <taxon>Bacteria</taxon>
        <taxon>Pseudomonadati</taxon>
        <taxon>Pseudomonadota</taxon>
        <taxon>Gammaproteobacteria</taxon>
        <taxon>Lysobacterales</taxon>
        <taxon>Rhodanobacteraceae</taxon>
        <taxon>Dyella</taxon>
    </lineage>
</organism>
<dbReference type="Proteomes" id="UP001156670">
    <property type="component" value="Unassembled WGS sequence"/>
</dbReference>
<sequence>MNIFAPIIRRPIGTSLLAIGLTIAGFCAYLMLGVAALPTFDFPGVFVVAAQPGASPETMANTVLAPLERHLGRIPGVQELYGNATQGSATIVVRFDFGVNVDKAATDVQTALNAAQPDLPALPSPPVYFKRDTSQIPILHLALTSSSLPPDKLYDLTDTLLSPVFAQITGVSQVQVFGGTPHAVRVDMNTSALSAMGVTANDVRNALIAANVTSPQGTLSDGRTQMTVTANDALHTPQDFANLVIATRKGVPVHLSDVAKVTGGEQDKYQAAWFNGERTVGVQINKRPDANAVATAEAVRAKLPMLRHYLPADVQMTPIFDFTEGTKSALHEVEVALLISMVLVALVMLVFLRKLGPTLIAALSVPLSLAGAFVVMWSLGYTLNTLSLVALVLCIGFVVDDAIVVIENIVRHMEQGETALNASLRGVGEIGFTVISITLSLIAVFAPLIFGNNMLIILLREFSVTLTAAVVISAIVSLTLTPALCGRFLKLEKASAKPPSRIEQALVRFDRWLHSHYERALDWAMHHRRVMRWQPLILLLLTVGLAIAVVKTAGGTFMPDQDTGQLAVMLRSDANISPVALTKRVEQANKLLKDDPATLDVLTILGGENQGSGAAVGNTASMYADLKPRGNGPGERRDDIKEVIKRLQKKFDPIPGMKAYFNPIQFFSGGGAGDNAGQYEFQIVDTTGRQELQPITLNMVRKLRTISKLSDISSNFDQVGKQQQIQINRQAAGRLHVSVGDIDAVLLNSFGQNQVSVIYSDINQYRVVLTSSSAESMSAQALLNLYVRSSTGEMVPLSALASVAPDIAPMGIRHHNQQQVATINYNLAKEVQQSEGIALIEQAALTEHLPSGVKLDFTGTNQQFQQAQSNGTILLIASIVAMYIVLGILYESLGHPLTILSTLPAAGMGAFLAMLVTHTPLSLMVIIAILMLIGIVKKNAILMVDFALVAQREHGMSPPDAIREAALVRFRPITMTTLVAMGAALPLAIGFGIGSEMRQPLGIAIVGGLLVSQLLTLLSTPAIYLWSYDRGVRKAARKARREEKRRLRHFGQQTPAIKAVADEAT</sequence>
<feature type="transmembrane region" description="Helical" evidence="7">
    <location>
        <begin position="897"/>
        <end position="917"/>
    </location>
</feature>
<protein>
    <submittedName>
        <fullName evidence="8">Acriflavin resistance protein</fullName>
    </submittedName>
</protein>
<dbReference type="Pfam" id="PF00873">
    <property type="entry name" value="ACR_tran"/>
    <property type="match status" value="1"/>
</dbReference>
<keyword evidence="9" id="KW-1185">Reference proteome</keyword>
<evidence type="ECO:0000256" key="7">
    <source>
        <dbReference type="SAM" id="Phobius"/>
    </source>
</evidence>
<dbReference type="RefSeq" id="WP_284319195.1">
    <property type="nucleotide sequence ID" value="NZ_BSOB01000004.1"/>
</dbReference>
<keyword evidence="1" id="KW-0813">Transport</keyword>
<dbReference type="SUPFAM" id="SSF82866">
    <property type="entry name" value="Multidrug efflux transporter AcrB transmembrane domain"/>
    <property type="match status" value="2"/>
</dbReference>
<comment type="caution">
    <text evidence="8">The sequence shown here is derived from an EMBL/GenBank/DDBJ whole genome shotgun (WGS) entry which is preliminary data.</text>
</comment>
<dbReference type="InterPro" id="IPR027463">
    <property type="entry name" value="AcrB_DN_DC_subdom"/>
</dbReference>
<evidence type="ECO:0000256" key="4">
    <source>
        <dbReference type="ARBA" id="ARBA00022692"/>
    </source>
</evidence>
<evidence type="ECO:0000256" key="2">
    <source>
        <dbReference type="ARBA" id="ARBA00022475"/>
    </source>
</evidence>
<keyword evidence="3" id="KW-0997">Cell inner membrane</keyword>
<accession>A0ABQ5XLY7</accession>
<keyword evidence="2" id="KW-1003">Cell membrane</keyword>
<dbReference type="PRINTS" id="PR00702">
    <property type="entry name" value="ACRIFLAVINRP"/>
</dbReference>
<feature type="transmembrane region" description="Helical" evidence="7">
    <location>
        <begin position="923"/>
        <end position="949"/>
    </location>
</feature>
<feature type="transmembrane region" description="Helical" evidence="7">
    <location>
        <begin position="536"/>
        <end position="558"/>
    </location>
</feature>
<dbReference type="Gene3D" id="1.20.1640.10">
    <property type="entry name" value="Multidrug efflux transporter AcrB transmembrane domain"/>
    <property type="match status" value="2"/>
</dbReference>
<keyword evidence="6 7" id="KW-0472">Membrane</keyword>
<feature type="transmembrane region" description="Helical" evidence="7">
    <location>
        <begin position="871"/>
        <end position="890"/>
    </location>
</feature>
<name>A0ABQ5XLY7_9GAMM</name>
<dbReference type="Gene3D" id="3.30.70.1320">
    <property type="entry name" value="Multidrug efflux transporter AcrB pore domain like"/>
    <property type="match status" value="1"/>
</dbReference>
<feature type="transmembrane region" description="Helical" evidence="7">
    <location>
        <begin position="430"/>
        <end position="450"/>
    </location>
</feature>